<sequence length="146" mass="15594">MDSGSGNKIASRFSNAFLTLAFIALTITVLMMAAPIAHTVLVVAVVLFYLLLIVCTFFLILLNEEFRDSASGVFDLIGGEQADSTINMLLSGIPIAGGIAIGLFFLAFLISIINRRRKGSTAKAIVSMVFLILLSLALGIYYLAKG</sequence>
<dbReference type="Proteomes" id="UP000823634">
    <property type="component" value="Unassembled WGS sequence"/>
</dbReference>
<gene>
    <name evidence="2" type="ORF">IAC61_03325</name>
</gene>
<dbReference type="EMBL" id="JADINA010000022">
    <property type="protein sequence ID" value="MBO8426335.1"/>
    <property type="molecule type" value="Genomic_DNA"/>
</dbReference>
<accession>A0A9D9GT92</accession>
<organism evidence="2 3">
    <name type="scientific">Candidatus Alloenteromonas pullistercoris</name>
    <dbReference type="NCBI Taxonomy" id="2840785"/>
    <lineage>
        <taxon>Bacteria</taxon>
        <taxon>Bacillati</taxon>
        <taxon>Bacillota</taxon>
        <taxon>Bacillota incertae sedis</taxon>
        <taxon>Candidatus Alloenteromonas</taxon>
    </lineage>
</organism>
<keyword evidence="1" id="KW-0472">Membrane</keyword>
<evidence type="ECO:0000313" key="2">
    <source>
        <dbReference type="EMBL" id="MBO8426335.1"/>
    </source>
</evidence>
<comment type="caution">
    <text evidence="2">The sequence shown here is derived from an EMBL/GenBank/DDBJ whole genome shotgun (WGS) entry which is preliminary data.</text>
</comment>
<feature type="transmembrane region" description="Helical" evidence="1">
    <location>
        <begin position="40"/>
        <end position="62"/>
    </location>
</feature>
<keyword evidence="1" id="KW-1133">Transmembrane helix</keyword>
<feature type="transmembrane region" description="Helical" evidence="1">
    <location>
        <begin position="12"/>
        <end position="33"/>
    </location>
</feature>
<reference evidence="2" key="2">
    <citation type="journal article" date="2021" name="PeerJ">
        <title>Extensive microbial diversity within the chicken gut microbiome revealed by metagenomics and culture.</title>
        <authorList>
            <person name="Gilroy R."/>
            <person name="Ravi A."/>
            <person name="Getino M."/>
            <person name="Pursley I."/>
            <person name="Horton D.L."/>
            <person name="Alikhan N.F."/>
            <person name="Baker D."/>
            <person name="Gharbi K."/>
            <person name="Hall N."/>
            <person name="Watson M."/>
            <person name="Adriaenssens E.M."/>
            <person name="Foster-Nyarko E."/>
            <person name="Jarju S."/>
            <person name="Secka A."/>
            <person name="Antonio M."/>
            <person name="Oren A."/>
            <person name="Chaudhuri R.R."/>
            <person name="La Ragione R."/>
            <person name="Hildebrand F."/>
            <person name="Pallen M.J."/>
        </authorList>
    </citation>
    <scope>NUCLEOTIDE SEQUENCE</scope>
    <source>
        <strain evidence="2">17113</strain>
    </source>
</reference>
<feature type="transmembrane region" description="Helical" evidence="1">
    <location>
        <begin position="93"/>
        <end position="113"/>
    </location>
</feature>
<protein>
    <submittedName>
        <fullName evidence="2">Uncharacterized protein</fullName>
    </submittedName>
</protein>
<proteinExistence type="predicted"/>
<reference evidence="2" key="1">
    <citation type="submission" date="2020-10" db="EMBL/GenBank/DDBJ databases">
        <authorList>
            <person name="Gilroy R."/>
        </authorList>
    </citation>
    <scope>NUCLEOTIDE SEQUENCE</scope>
    <source>
        <strain evidence="2">17113</strain>
    </source>
</reference>
<dbReference type="AlphaFoldDB" id="A0A9D9GT92"/>
<evidence type="ECO:0000256" key="1">
    <source>
        <dbReference type="SAM" id="Phobius"/>
    </source>
</evidence>
<keyword evidence="1" id="KW-0812">Transmembrane</keyword>
<feature type="transmembrane region" description="Helical" evidence="1">
    <location>
        <begin position="125"/>
        <end position="144"/>
    </location>
</feature>
<evidence type="ECO:0000313" key="3">
    <source>
        <dbReference type="Proteomes" id="UP000823634"/>
    </source>
</evidence>
<name>A0A9D9GT92_9FIRM</name>